<feature type="transmembrane region" description="Helical" evidence="2">
    <location>
        <begin position="7"/>
        <end position="28"/>
    </location>
</feature>
<accession>A0AA37SF45</accession>
<evidence type="ECO:0000256" key="1">
    <source>
        <dbReference type="SAM" id="MobiDB-lite"/>
    </source>
</evidence>
<name>A0AA37SF45_9GAMM</name>
<organism evidence="3 4">
    <name type="scientific">Litoribrevibacter albus</name>
    <dbReference type="NCBI Taxonomy" id="1473156"/>
    <lineage>
        <taxon>Bacteria</taxon>
        <taxon>Pseudomonadati</taxon>
        <taxon>Pseudomonadota</taxon>
        <taxon>Gammaproteobacteria</taxon>
        <taxon>Oceanospirillales</taxon>
        <taxon>Oceanospirillaceae</taxon>
        <taxon>Litoribrevibacter</taxon>
    </lineage>
</organism>
<feature type="transmembrane region" description="Helical" evidence="2">
    <location>
        <begin position="328"/>
        <end position="348"/>
    </location>
</feature>
<dbReference type="AlphaFoldDB" id="A0AA37SF45"/>
<comment type="caution">
    <text evidence="3">The sequence shown here is derived from an EMBL/GenBank/DDBJ whole genome shotgun (WGS) entry which is preliminary data.</text>
</comment>
<reference evidence="3" key="1">
    <citation type="journal article" date="2014" name="Int. J. Syst. Evol. Microbiol.">
        <title>Complete genome sequence of Corynebacterium casei LMG S-19264T (=DSM 44701T), isolated from a smear-ripened cheese.</title>
        <authorList>
            <consortium name="US DOE Joint Genome Institute (JGI-PGF)"/>
            <person name="Walter F."/>
            <person name="Albersmeier A."/>
            <person name="Kalinowski J."/>
            <person name="Ruckert C."/>
        </authorList>
    </citation>
    <scope>NUCLEOTIDE SEQUENCE</scope>
    <source>
        <strain evidence="3">NBRC 110071</strain>
    </source>
</reference>
<dbReference type="EMBL" id="BSNM01000016">
    <property type="protein sequence ID" value="GLQ32944.1"/>
    <property type="molecule type" value="Genomic_DNA"/>
</dbReference>
<sequence length="414" mass="47068">MTIRSQLLFSFLATSLIPLILVMSIALYQGAEETHSLKRRAMVATIEKGAESINRFFTTRMAEITLYSEQKDVRSMDFAKMRPFLMDKLSHQNQIYEKFIIGTPEGYFYNTSGGNPHQQGLRTFDDASPNARLKHIRKRDYWKQTIGKNKQKQDVTYVSNPMISYTTGVKQVVVASSILNEKQELVGLIGGALPWDTINNLVADTKNQILDEFPSHTRFMMIARNGIYWYHWDPDRIIRLDIQEGKLIKDDIGEHSTTIRNILKEPNVQLSNIGNKMVAGVSGSDYIKDEHLNMDGYLFYAPIKNAGYSIAAYVDKSAVTSSSDTLQMIFLVLTIITLLIIVTLVLWLTEKLSKPLMQLSKTLEEKSEDEQFTPIPLDGPQEIVEIKRSINQTIERLGPQKSAHASNPYADKQH</sequence>
<evidence type="ECO:0008006" key="5">
    <source>
        <dbReference type="Google" id="ProtNLM"/>
    </source>
</evidence>
<evidence type="ECO:0000313" key="3">
    <source>
        <dbReference type="EMBL" id="GLQ32944.1"/>
    </source>
</evidence>
<keyword evidence="2" id="KW-0812">Transmembrane</keyword>
<dbReference type="Gene3D" id="3.30.450.20">
    <property type="entry name" value="PAS domain"/>
    <property type="match status" value="1"/>
</dbReference>
<dbReference type="Proteomes" id="UP001161389">
    <property type="component" value="Unassembled WGS sequence"/>
</dbReference>
<protein>
    <recommendedName>
        <fullName evidence="5">HAMP domain-containing protein</fullName>
    </recommendedName>
</protein>
<keyword evidence="4" id="KW-1185">Reference proteome</keyword>
<proteinExistence type="predicted"/>
<keyword evidence="2" id="KW-0472">Membrane</keyword>
<evidence type="ECO:0000256" key="2">
    <source>
        <dbReference type="SAM" id="Phobius"/>
    </source>
</evidence>
<dbReference type="RefSeq" id="WP_284383119.1">
    <property type="nucleotide sequence ID" value="NZ_BSNM01000016.1"/>
</dbReference>
<keyword evidence="2" id="KW-1133">Transmembrane helix</keyword>
<reference evidence="3" key="2">
    <citation type="submission" date="2023-01" db="EMBL/GenBank/DDBJ databases">
        <title>Draft genome sequence of Litoribrevibacter albus strain NBRC 110071.</title>
        <authorList>
            <person name="Sun Q."/>
            <person name="Mori K."/>
        </authorList>
    </citation>
    <scope>NUCLEOTIDE SEQUENCE</scope>
    <source>
        <strain evidence="3">NBRC 110071</strain>
    </source>
</reference>
<gene>
    <name evidence="3" type="ORF">GCM10007876_34230</name>
</gene>
<dbReference type="CDD" id="cd18773">
    <property type="entry name" value="PDC1_HK_sensor"/>
    <property type="match status" value="1"/>
</dbReference>
<dbReference type="Gene3D" id="6.10.340.10">
    <property type="match status" value="1"/>
</dbReference>
<evidence type="ECO:0000313" key="4">
    <source>
        <dbReference type="Proteomes" id="UP001161389"/>
    </source>
</evidence>
<feature type="region of interest" description="Disordered" evidence="1">
    <location>
        <begin position="395"/>
        <end position="414"/>
    </location>
</feature>